<evidence type="ECO:0000313" key="3">
    <source>
        <dbReference type="EMBL" id="QEL63481.1"/>
    </source>
</evidence>
<dbReference type="PROSITE" id="PS51257">
    <property type="entry name" value="PROKAR_LIPOPROTEIN"/>
    <property type="match status" value="1"/>
</dbReference>
<keyword evidence="1" id="KW-0732">Signal</keyword>
<dbReference type="Proteomes" id="UP000323671">
    <property type="component" value="Chromosome"/>
</dbReference>
<dbReference type="EMBL" id="CP022579">
    <property type="protein sequence ID" value="QEL63481.1"/>
    <property type="molecule type" value="Genomic_DNA"/>
</dbReference>
<dbReference type="SUPFAM" id="SSF53955">
    <property type="entry name" value="Lysozyme-like"/>
    <property type="match status" value="1"/>
</dbReference>
<evidence type="ECO:0000259" key="2">
    <source>
        <dbReference type="Pfam" id="PF01464"/>
    </source>
</evidence>
<dbReference type="CDD" id="cd13400">
    <property type="entry name" value="LT_IagB-like"/>
    <property type="match status" value="1"/>
</dbReference>
<dbReference type="Pfam" id="PF01464">
    <property type="entry name" value="SLT"/>
    <property type="match status" value="1"/>
</dbReference>
<dbReference type="InterPro" id="IPR023346">
    <property type="entry name" value="Lysozyme-like_dom_sf"/>
</dbReference>
<accession>A0A5C1E3J7</accession>
<dbReference type="Gene3D" id="1.10.530.10">
    <property type="match status" value="1"/>
</dbReference>
<reference evidence="3 4" key="1">
    <citation type="submission" date="2017-07" db="EMBL/GenBank/DDBJ databases">
        <title>Complete genome sequence of Oryzomicrobium terrae TPP412.</title>
        <authorList>
            <person name="Chiu L.-W."/>
            <person name="Lo K.-J."/>
            <person name="Tsai Y.-M."/>
            <person name="Lin S.-S."/>
            <person name="Kuo C.-H."/>
            <person name="Liu C.-T."/>
        </authorList>
    </citation>
    <scope>NUCLEOTIDE SEQUENCE [LARGE SCALE GENOMIC DNA]</scope>
    <source>
        <strain evidence="3 4">TPP412</strain>
    </source>
</reference>
<dbReference type="InterPro" id="IPR008258">
    <property type="entry name" value="Transglycosylase_SLT_dom_1"/>
</dbReference>
<sequence length="146" mass="16284">MTPRQWFFRVMLTLFCCFPLAAQACFEEAAEQHDVPVDVLKAIAKIESGGNPNAVARSKNGTMYIGLMQIGTGWLPTLAKFGITREKLKDRCTNVQTAAWILAGYVARYGDLWAAVEAYHSGFPRKAQLYSKRVQRLMPPSALAQE</sequence>
<name>A0A5C1E3J7_9RHOO</name>
<evidence type="ECO:0000256" key="1">
    <source>
        <dbReference type="SAM" id="SignalP"/>
    </source>
</evidence>
<dbReference type="KEGG" id="otr:OTERR_00050"/>
<organism evidence="3 4">
    <name type="scientific">Oryzomicrobium terrae</name>
    <dbReference type="NCBI Taxonomy" id="1735038"/>
    <lineage>
        <taxon>Bacteria</taxon>
        <taxon>Pseudomonadati</taxon>
        <taxon>Pseudomonadota</taxon>
        <taxon>Betaproteobacteria</taxon>
        <taxon>Rhodocyclales</taxon>
        <taxon>Rhodocyclaceae</taxon>
        <taxon>Oryzomicrobium</taxon>
    </lineage>
</organism>
<keyword evidence="4" id="KW-1185">Reference proteome</keyword>
<protein>
    <recommendedName>
        <fullName evidence="2">Transglycosylase SLT domain-containing protein</fullName>
    </recommendedName>
</protein>
<evidence type="ECO:0000313" key="4">
    <source>
        <dbReference type="Proteomes" id="UP000323671"/>
    </source>
</evidence>
<dbReference type="RefSeq" id="WP_223115966.1">
    <property type="nucleotide sequence ID" value="NZ_CP022579.1"/>
</dbReference>
<dbReference type="AlphaFoldDB" id="A0A5C1E3J7"/>
<feature type="signal peptide" evidence="1">
    <location>
        <begin position="1"/>
        <end position="24"/>
    </location>
</feature>
<gene>
    <name evidence="3" type="ORF">OTERR_00050</name>
</gene>
<feature type="chain" id="PRO_5022869580" description="Transglycosylase SLT domain-containing protein" evidence="1">
    <location>
        <begin position="25"/>
        <end position="146"/>
    </location>
</feature>
<proteinExistence type="predicted"/>
<feature type="domain" description="Transglycosylase SLT" evidence="2">
    <location>
        <begin position="25"/>
        <end position="128"/>
    </location>
</feature>